<comment type="catalytic activity">
    <reaction evidence="12">
        <text>4 Fe(II)-[cytochrome c] + O2 + 8 H(+)(in) = 4 Fe(III)-[cytochrome c] + 2 H2O + 4 H(+)(out)</text>
        <dbReference type="Rhea" id="RHEA:11436"/>
        <dbReference type="Rhea" id="RHEA-COMP:10350"/>
        <dbReference type="Rhea" id="RHEA-COMP:14399"/>
        <dbReference type="ChEBI" id="CHEBI:15377"/>
        <dbReference type="ChEBI" id="CHEBI:15378"/>
        <dbReference type="ChEBI" id="CHEBI:15379"/>
        <dbReference type="ChEBI" id="CHEBI:29033"/>
        <dbReference type="ChEBI" id="CHEBI:29034"/>
        <dbReference type="EC" id="7.1.1.9"/>
    </reaction>
</comment>
<keyword evidence="17" id="KW-0560">Oxidoreductase</keyword>
<dbReference type="SUPFAM" id="SSF46626">
    <property type="entry name" value="Cytochrome c"/>
    <property type="match status" value="1"/>
</dbReference>
<evidence type="ECO:0000256" key="9">
    <source>
        <dbReference type="ARBA" id="ARBA00022989"/>
    </source>
</evidence>
<dbReference type="Proteomes" id="UP000277294">
    <property type="component" value="Unassembled WGS sequence"/>
</dbReference>
<name>A0A3P4AZK4_9BURK</name>
<comment type="similarity">
    <text evidence="3">Belongs to the cytochrome c oxidase subunit 2 family.</text>
</comment>
<evidence type="ECO:0000259" key="15">
    <source>
        <dbReference type="PROSITE" id="PS50857"/>
    </source>
</evidence>
<evidence type="ECO:0000256" key="2">
    <source>
        <dbReference type="ARBA" id="ARBA00004418"/>
    </source>
</evidence>
<sequence>MNDSLSILSPAASAFAHRTDTLFLTLAGLALFILLVLAATAVFFCIKYRAGSRASRAGVPLDAPRLEWTWTIAILLAFLALFAWSAHDYSGMTKASADAEPIYVVARQWVWTVQHAGGRREIDELHVPAGRPVRLLMTSQDAVHSLYLPALRVKQDVLPGRYTTLNFRADVPGRYPLLCAEYCGTEHASMAGGLIVMPPEDYARWQAGAAIEDGLRRQGLALFREHGCVGCHGRGSTVRAPSLDGLFGRRVALQDGSAVVADENYLRDSILVPAKQVAAGYAPVMPSYAGQLSEQELTALAEYLRNPGATPPSESQHP</sequence>
<dbReference type="PROSITE" id="PS50857">
    <property type="entry name" value="COX2_CUA"/>
    <property type="match status" value="1"/>
</dbReference>
<evidence type="ECO:0000256" key="5">
    <source>
        <dbReference type="ARBA" id="ARBA00022617"/>
    </source>
</evidence>
<dbReference type="CDD" id="cd13915">
    <property type="entry name" value="CuRO_HCO_II_like_2"/>
    <property type="match status" value="1"/>
</dbReference>
<dbReference type="SUPFAM" id="SSF81464">
    <property type="entry name" value="Cytochrome c oxidase subunit II-like, transmembrane region"/>
    <property type="match status" value="1"/>
</dbReference>
<feature type="transmembrane region" description="Helical" evidence="14">
    <location>
        <begin position="26"/>
        <end position="46"/>
    </location>
</feature>
<feature type="transmembrane region" description="Helical" evidence="14">
    <location>
        <begin position="67"/>
        <end position="86"/>
    </location>
</feature>
<dbReference type="Gene3D" id="2.60.40.420">
    <property type="entry name" value="Cupredoxins - blue copper proteins"/>
    <property type="match status" value="1"/>
</dbReference>
<evidence type="ECO:0000256" key="8">
    <source>
        <dbReference type="ARBA" id="ARBA00022982"/>
    </source>
</evidence>
<dbReference type="PANTHER" id="PTHR22888">
    <property type="entry name" value="CYTOCHROME C OXIDASE, SUBUNIT II"/>
    <property type="match status" value="1"/>
</dbReference>
<dbReference type="AlphaFoldDB" id="A0A3P4AZK4"/>
<evidence type="ECO:0000256" key="6">
    <source>
        <dbReference type="ARBA" id="ARBA00022692"/>
    </source>
</evidence>
<evidence type="ECO:0000256" key="4">
    <source>
        <dbReference type="ARBA" id="ARBA00022448"/>
    </source>
</evidence>
<dbReference type="InterPro" id="IPR009056">
    <property type="entry name" value="Cyt_c-like_dom"/>
</dbReference>
<dbReference type="GO" id="GO:0042597">
    <property type="term" value="C:periplasmic space"/>
    <property type="evidence" value="ECO:0007669"/>
    <property type="project" value="UniProtKB-SubCell"/>
</dbReference>
<evidence type="ECO:0000256" key="14">
    <source>
        <dbReference type="SAM" id="Phobius"/>
    </source>
</evidence>
<gene>
    <name evidence="17" type="primary">ctaC_1</name>
    <name evidence="17" type="ORF">PIGHUM_00854</name>
</gene>
<dbReference type="InterPro" id="IPR036257">
    <property type="entry name" value="Cyt_c_oxidase_su2_TM_sf"/>
</dbReference>
<keyword evidence="9 14" id="KW-1133">Transmembrane helix</keyword>
<keyword evidence="6 14" id="KW-0812">Transmembrane</keyword>
<evidence type="ECO:0000313" key="17">
    <source>
        <dbReference type="EMBL" id="VCU68796.1"/>
    </source>
</evidence>
<feature type="domain" description="Cytochrome c" evidence="16">
    <location>
        <begin position="214"/>
        <end position="308"/>
    </location>
</feature>
<reference evidence="17 18" key="1">
    <citation type="submission" date="2018-10" db="EMBL/GenBank/DDBJ databases">
        <authorList>
            <person name="Criscuolo A."/>
        </authorList>
    </citation>
    <scope>NUCLEOTIDE SEQUENCE [LARGE SCALE GENOMIC DNA]</scope>
    <source>
        <strain evidence="17">DnA1</strain>
    </source>
</reference>
<evidence type="ECO:0000256" key="10">
    <source>
        <dbReference type="ARBA" id="ARBA00023004"/>
    </source>
</evidence>
<dbReference type="GO" id="GO:0020037">
    <property type="term" value="F:heme binding"/>
    <property type="evidence" value="ECO:0007669"/>
    <property type="project" value="InterPro"/>
</dbReference>
<evidence type="ECO:0000259" key="16">
    <source>
        <dbReference type="PROSITE" id="PS51007"/>
    </source>
</evidence>
<dbReference type="PRINTS" id="PR00605">
    <property type="entry name" value="CYTCHROMECIC"/>
</dbReference>
<dbReference type="Pfam" id="PF00116">
    <property type="entry name" value="COX2"/>
    <property type="match status" value="1"/>
</dbReference>
<evidence type="ECO:0000256" key="11">
    <source>
        <dbReference type="ARBA" id="ARBA00023136"/>
    </source>
</evidence>
<dbReference type="GO" id="GO:0005507">
    <property type="term" value="F:copper ion binding"/>
    <property type="evidence" value="ECO:0007669"/>
    <property type="project" value="InterPro"/>
</dbReference>
<dbReference type="GO" id="GO:0004129">
    <property type="term" value="F:cytochrome-c oxidase activity"/>
    <property type="evidence" value="ECO:0007669"/>
    <property type="project" value="UniProtKB-EC"/>
</dbReference>
<keyword evidence="18" id="KW-1185">Reference proteome</keyword>
<protein>
    <submittedName>
        <fullName evidence="17">Cytochrome c oxidase subunit 2</fullName>
        <ecNumber evidence="17">1.9.3.1</ecNumber>
    </submittedName>
</protein>
<dbReference type="InterPro" id="IPR008168">
    <property type="entry name" value="Cyt_C_IC"/>
</dbReference>
<feature type="domain" description="Cytochrome oxidase subunit II copper A binding" evidence="15">
    <location>
        <begin position="97"/>
        <end position="208"/>
    </location>
</feature>
<dbReference type="OrthoDB" id="9773456at2"/>
<accession>A0A3P4AZK4</accession>
<dbReference type="PROSITE" id="PS51007">
    <property type="entry name" value="CYTC"/>
    <property type="match status" value="1"/>
</dbReference>
<dbReference type="InterPro" id="IPR045187">
    <property type="entry name" value="CcO_II"/>
</dbReference>
<dbReference type="Gene3D" id="1.10.287.90">
    <property type="match status" value="1"/>
</dbReference>
<keyword evidence="8" id="KW-0249">Electron transport</keyword>
<evidence type="ECO:0000256" key="13">
    <source>
        <dbReference type="PROSITE-ProRule" id="PRU00433"/>
    </source>
</evidence>
<keyword evidence="4" id="KW-0813">Transport</keyword>
<dbReference type="EMBL" id="UWPJ01000008">
    <property type="protein sequence ID" value="VCU68796.1"/>
    <property type="molecule type" value="Genomic_DNA"/>
</dbReference>
<dbReference type="RefSeq" id="WP_124078017.1">
    <property type="nucleotide sequence ID" value="NZ_UWPJ01000008.1"/>
</dbReference>
<dbReference type="PANTHER" id="PTHR22888:SF9">
    <property type="entry name" value="CYTOCHROME C OXIDASE SUBUNIT 2"/>
    <property type="match status" value="1"/>
</dbReference>
<dbReference type="Gene3D" id="1.10.760.10">
    <property type="entry name" value="Cytochrome c-like domain"/>
    <property type="match status" value="1"/>
</dbReference>
<dbReference type="SUPFAM" id="SSF49503">
    <property type="entry name" value="Cupredoxins"/>
    <property type="match status" value="1"/>
</dbReference>
<evidence type="ECO:0000256" key="1">
    <source>
        <dbReference type="ARBA" id="ARBA00004141"/>
    </source>
</evidence>
<keyword evidence="7 13" id="KW-0479">Metal-binding</keyword>
<keyword evidence="10 13" id="KW-0408">Iron</keyword>
<evidence type="ECO:0000256" key="12">
    <source>
        <dbReference type="ARBA" id="ARBA00047816"/>
    </source>
</evidence>
<keyword evidence="11 14" id="KW-0472">Membrane</keyword>
<proteinExistence type="inferred from homology"/>
<evidence type="ECO:0000313" key="18">
    <source>
        <dbReference type="Proteomes" id="UP000277294"/>
    </source>
</evidence>
<dbReference type="GO" id="GO:0005506">
    <property type="term" value="F:iron ion binding"/>
    <property type="evidence" value="ECO:0007669"/>
    <property type="project" value="InterPro"/>
</dbReference>
<dbReference type="GO" id="GO:0016491">
    <property type="term" value="F:oxidoreductase activity"/>
    <property type="evidence" value="ECO:0007669"/>
    <property type="project" value="UniProtKB-KW"/>
</dbReference>
<dbReference type="InterPro" id="IPR002429">
    <property type="entry name" value="CcO_II-like_C"/>
</dbReference>
<keyword evidence="5 13" id="KW-0349">Heme</keyword>
<dbReference type="GO" id="GO:0042773">
    <property type="term" value="P:ATP synthesis coupled electron transport"/>
    <property type="evidence" value="ECO:0007669"/>
    <property type="project" value="TreeGrafter"/>
</dbReference>
<organism evidence="17 18">
    <name type="scientific">Pigmentiphaga humi</name>
    <dbReference type="NCBI Taxonomy" id="2478468"/>
    <lineage>
        <taxon>Bacteria</taxon>
        <taxon>Pseudomonadati</taxon>
        <taxon>Pseudomonadota</taxon>
        <taxon>Betaproteobacteria</taxon>
        <taxon>Burkholderiales</taxon>
        <taxon>Alcaligenaceae</taxon>
        <taxon>Pigmentiphaga</taxon>
    </lineage>
</organism>
<dbReference type="InterPro" id="IPR036909">
    <property type="entry name" value="Cyt_c-like_dom_sf"/>
</dbReference>
<dbReference type="Pfam" id="PF00034">
    <property type="entry name" value="Cytochrom_C"/>
    <property type="match status" value="1"/>
</dbReference>
<dbReference type="InterPro" id="IPR008972">
    <property type="entry name" value="Cupredoxin"/>
</dbReference>
<dbReference type="EC" id="1.9.3.1" evidence="17"/>
<evidence type="ECO:0000256" key="7">
    <source>
        <dbReference type="ARBA" id="ARBA00022723"/>
    </source>
</evidence>
<evidence type="ECO:0000256" key="3">
    <source>
        <dbReference type="ARBA" id="ARBA00007866"/>
    </source>
</evidence>
<dbReference type="GO" id="GO:0016020">
    <property type="term" value="C:membrane"/>
    <property type="evidence" value="ECO:0007669"/>
    <property type="project" value="UniProtKB-SubCell"/>
</dbReference>
<comment type="subcellular location">
    <subcellularLocation>
        <location evidence="1">Membrane</location>
        <topology evidence="1">Multi-pass membrane protein</topology>
    </subcellularLocation>
    <subcellularLocation>
        <location evidence="2">Periplasm</location>
    </subcellularLocation>
</comment>